<sequence>MKNREVNQSDYYDQKLLPLDDQLCELLKQRKELSNNNPGVPPIESISNWAEKYGVYEDLLNSLFGLLRNEEIFRPQVEPNNFRRHLPVMKAIEKDERLYAITFIRQFDNASVIYLTIDWDAPNISDPLEEMRRSRSEGALYLYINDNFDCRTTGKRGSEGHFTHKFIVSPALPDDLTGLSLIFTEYTSHLKENLTGLEFVINLE</sequence>
<dbReference type="RefSeq" id="WP_093495802.1">
    <property type="nucleotide sequence ID" value="NZ_JAMKBI010000027.1"/>
</dbReference>
<dbReference type="AlphaFoldDB" id="A0A9X3RBG4"/>
<gene>
    <name evidence="1" type="ORF">M9R61_19660</name>
</gene>
<dbReference type="OrthoDB" id="1797229at2"/>
<evidence type="ECO:0000313" key="2">
    <source>
        <dbReference type="Proteomes" id="UP001152172"/>
    </source>
</evidence>
<reference evidence="1" key="1">
    <citation type="submission" date="2022-05" db="EMBL/GenBank/DDBJ databases">
        <authorList>
            <person name="Colautti A."/>
            <person name="Iacumin L."/>
        </authorList>
    </citation>
    <scope>NUCLEOTIDE SEQUENCE</scope>
    <source>
        <strain evidence="1">DSM 30747</strain>
    </source>
</reference>
<dbReference type="EMBL" id="JAMKBI010000027">
    <property type="protein sequence ID" value="MCZ8535514.1"/>
    <property type="molecule type" value="Genomic_DNA"/>
</dbReference>
<dbReference type="Proteomes" id="UP001152172">
    <property type="component" value="Unassembled WGS sequence"/>
</dbReference>
<organism evidence="1 2">
    <name type="scientific">Psychrobacillus psychrodurans</name>
    <dbReference type="NCBI Taxonomy" id="126157"/>
    <lineage>
        <taxon>Bacteria</taxon>
        <taxon>Bacillati</taxon>
        <taxon>Bacillota</taxon>
        <taxon>Bacilli</taxon>
        <taxon>Bacillales</taxon>
        <taxon>Bacillaceae</taxon>
        <taxon>Psychrobacillus</taxon>
    </lineage>
</organism>
<keyword evidence="2" id="KW-1185">Reference proteome</keyword>
<comment type="caution">
    <text evidence="1">The sequence shown here is derived from an EMBL/GenBank/DDBJ whole genome shotgun (WGS) entry which is preliminary data.</text>
</comment>
<evidence type="ECO:0000313" key="1">
    <source>
        <dbReference type="EMBL" id="MCZ8535514.1"/>
    </source>
</evidence>
<accession>A0A9X3RBG4</accession>
<protein>
    <submittedName>
        <fullName evidence="1">Uncharacterized protein</fullName>
    </submittedName>
</protein>
<proteinExistence type="predicted"/>
<name>A0A9X3RBG4_9BACI</name>